<keyword evidence="7" id="KW-0472">Membrane</keyword>
<organism evidence="9 10">
    <name type="scientific">Vreelandella titanicae</name>
    <dbReference type="NCBI Taxonomy" id="664683"/>
    <lineage>
        <taxon>Bacteria</taxon>
        <taxon>Pseudomonadati</taxon>
        <taxon>Pseudomonadota</taxon>
        <taxon>Gammaproteobacteria</taxon>
        <taxon>Oceanospirillales</taxon>
        <taxon>Halomonadaceae</taxon>
        <taxon>Vreelandella</taxon>
    </lineage>
</organism>
<evidence type="ECO:0000313" key="10">
    <source>
        <dbReference type="Proteomes" id="UP000509761"/>
    </source>
</evidence>
<keyword evidence="4" id="KW-0418">Kinase</keyword>
<feature type="region of interest" description="Disordered" evidence="6">
    <location>
        <begin position="271"/>
        <end position="294"/>
    </location>
</feature>
<dbReference type="EC" id="2.7.13.3" evidence="2"/>
<evidence type="ECO:0000313" key="9">
    <source>
        <dbReference type="EMBL" id="QKS25844.1"/>
    </source>
</evidence>
<dbReference type="InterPro" id="IPR050736">
    <property type="entry name" value="Sensor_HK_Regulatory"/>
</dbReference>
<dbReference type="EMBL" id="CP054580">
    <property type="protein sequence ID" value="QKS25844.1"/>
    <property type="molecule type" value="Genomic_DNA"/>
</dbReference>
<dbReference type="Gene3D" id="1.10.287.130">
    <property type="match status" value="1"/>
</dbReference>
<evidence type="ECO:0000256" key="7">
    <source>
        <dbReference type="SAM" id="Phobius"/>
    </source>
</evidence>
<dbReference type="InterPro" id="IPR003661">
    <property type="entry name" value="HisK_dim/P_dom"/>
</dbReference>
<feature type="domain" description="Signal transduction histidine kinase dimerisation/phosphoacceptor" evidence="8">
    <location>
        <begin position="197"/>
        <end position="264"/>
    </location>
</feature>
<dbReference type="SMART" id="SM00388">
    <property type="entry name" value="HisKA"/>
    <property type="match status" value="1"/>
</dbReference>
<evidence type="ECO:0000256" key="6">
    <source>
        <dbReference type="SAM" id="MobiDB-lite"/>
    </source>
</evidence>
<comment type="catalytic activity">
    <reaction evidence="1">
        <text>ATP + protein L-histidine = ADP + protein N-phospho-L-histidine.</text>
        <dbReference type="EC" id="2.7.13.3"/>
    </reaction>
</comment>
<evidence type="ECO:0000256" key="4">
    <source>
        <dbReference type="ARBA" id="ARBA00022777"/>
    </source>
</evidence>
<dbReference type="CDD" id="cd00082">
    <property type="entry name" value="HisKA"/>
    <property type="match status" value="1"/>
</dbReference>
<accession>A0AAP9NP09</accession>
<gene>
    <name evidence="9" type="ORF">FX987_03640</name>
</gene>
<feature type="transmembrane region" description="Helical" evidence="7">
    <location>
        <begin position="20"/>
        <end position="39"/>
    </location>
</feature>
<reference evidence="9 10" key="1">
    <citation type="submission" date="2019-12" db="EMBL/GenBank/DDBJ databases">
        <title>Genome sequencing and assembly of endphytes of Porphyra tenera.</title>
        <authorList>
            <person name="Park J.M."/>
            <person name="Shin R."/>
            <person name="Jo S.H."/>
        </authorList>
    </citation>
    <scope>NUCLEOTIDE SEQUENCE [LARGE SCALE GENOMIC DNA]</scope>
    <source>
        <strain evidence="9 10">GPM3</strain>
    </source>
</reference>
<dbReference type="GO" id="GO:0000155">
    <property type="term" value="F:phosphorelay sensor kinase activity"/>
    <property type="evidence" value="ECO:0007669"/>
    <property type="project" value="InterPro"/>
</dbReference>
<keyword evidence="5" id="KW-0902">Two-component regulatory system</keyword>
<dbReference type="RefSeq" id="WP_022521387.1">
    <property type="nucleotide sequence ID" value="NZ_CP054580.1"/>
</dbReference>
<keyword evidence="7" id="KW-0812">Transmembrane</keyword>
<keyword evidence="3" id="KW-0808">Transferase</keyword>
<dbReference type="PANTHER" id="PTHR43711:SF1">
    <property type="entry name" value="HISTIDINE KINASE 1"/>
    <property type="match status" value="1"/>
</dbReference>
<dbReference type="SUPFAM" id="SSF47384">
    <property type="entry name" value="Homodimeric domain of signal transducing histidine kinase"/>
    <property type="match status" value="1"/>
</dbReference>
<evidence type="ECO:0000256" key="5">
    <source>
        <dbReference type="ARBA" id="ARBA00023012"/>
    </source>
</evidence>
<feature type="transmembrane region" description="Helical" evidence="7">
    <location>
        <begin position="51"/>
        <end position="69"/>
    </location>
</feature>
<evidence type="ECO:0000256" key="1">
    <source>
        <dbReference type="ARBA" id="ARBA00000085"/>
    </source>
</evidence>
<keyword evidence="7" id="KW-1133">Transmembrane helix</keyword>
<feature type="transmembrane region" description="Helical" evidence="7">
    <location>
        <begin position="150"/>
        <end position="170"/>
    </location>
</feature>
<dbReference type="Pfam" id="PF00512">
    <property type="entry name" value="HisKA"/>
    <property type="match status" value="1"/>
</dbReference>
<proteinExistence type="predicted"/>
<name>A0AAP9NP09_9GAMM</name>
<feature type="transmembrane region" description="Helical" evidence="7">
    <location>
        <begin position="105"/>
        <end position="125"/>
    </location>
</feature>
<dbReference type="AlphaFoldDB" id="A0AAP9NP09"/>
<keyword evidence="10" id="KW-1185">Reference proteome</keyword>
<feature type="transmembrane region" description="Helical" evidence="7">
    <location>
        <begin position="75"/>
        <end position="98"/>
    </location>
</feature>
<evidence type="ECO:0000256" key="3">
    <source>
        <dbReference type="ARBA" id="ARBA00022679"/>
    </source>
</evidence>
<protein>
    <recommendedName>
        <fullName evidence="2">histidine kinase</fullName>
        <ecNumber evidence="2">2.7.13.3</ecNumber>
    </recommendedName>
</protein>
<dbReference type="PANTHER" id="PTHR43711">
    <property type="entry name" value="TWO-COMPONENT HISTIDINE KINASE"/>
    <property type="match status" value="1"/>
</dbReference>
<evidence type="ECO:0000256" key="2">
    <source>
        <dbReference type="ARBA" id="ARBA00012438"/>
    </source>
</evidence>
<evidence type="ECO:0000259" key="8">
    <source>
        <dbReference type="SMART" id="SM00388"/>
    </source>
</evidence>
<dbReference type="InterPro" id="IPR036097">
    <property type="entry name" value="HisK_dim/P_sf"/>
</dbReference>
<sequence length="294" mass="32140">MVAISIGVGLLYGRNVIPPFWFIAIANALILVGHAFLVAGARRFLGRSVGWPLLAAVVVVFCLPMMLYHNVPEAMGLRIISISIGMALLVFLGAWTIVHDSRFQLLNAHQAVAVLLALHGTLNLARAAQTLLEPVLATDMLRLGPSTSTFFAWGILFFFGLTVGLAVMVTERLRDLLQDRLIKENVARCAAEAALQEQRNFLTMVSHEFRTPLGIMAASADLIACNLPADDKESAEELDRIHRASRRLGNLVEGCLADDWLESVSQSRRSGELNVGTGRKSSQHPLRLHTTAIE</sequence>
<dbReference type="Proteomes" id="UP000509761">
    <property type="component" value="Chromosome"/>
</dbReference>